<protein>
    <submittedName>
        <fullName evidence="8">Xanthine permease</fullName>
    </submittedName>
</protein>
<dbReference type="AlphaFoldDB" id="A0A1C0ZR31"/>
<keyword evidence="5 7" id="KW-1133">Transmembrane helix</keyword>
<evidence type="ECO:0000256" key="1">
    <source>
        <dbReference type="ARBA" id="ARBA00004141"/>
    </source>
</evidence>
<organism evidence="8 9">
    <name type="scientific">Paenibacillus pectinilyticus</name>
    <dbReference type="NCBI Taxonomy" id="512399"/>
    <lineage>
        <taxon>Bacteria</taxon>
        <taxon>Bacillati</taxon>
        <taxon>Bacillota</taxon>
        <taxon>Bacilli</taxon>
        <taxon>Bacillales</taxon>
        <taxon>Paenibacillaceae</taxon>
        <taxon>Paenibacillus</taxon>
    </lineage>
</organism>
<dbReference type="EMBL" id="LYPC01000032">
    <property type="protein sequence ID" value="OCT10519.1"/>
    <property type="molecule type" value="Genomic_DNA"/>
</dbReference>
<feature type="transmembrane region" description="Helical" evidence="7">
    <location>
        <begin position="13"/>
        <end position="37"/>
    </location>
</feature>
<feature type="transmembrane region" description="Helical" evidence="7">
    <location>
        <begin position="101"/>
        <end position="123"/>
    </location>
</feature>
<keyword evidence="6 7" id="KW-0472">Membrane</keyword>
<comment type="caution">
    <text evidence="8">The sequence shown here is derived from an EMBL/GenBank/DDBJ whole genome shotgun (WGS) entry which is preliminary data.</text>
</comment>
<evidence type="ECO:0000256" key="5">
    <source>
        <dbReference type="ARBA" id="ARBA00022989"/>
    </source>
</evidence>
<accession>A0A1C0ZR31</accession>
<dbReference type="Pfam" id="PF00860">
    <property type="entry name" value="Xan_ur_permease"/>
    <property type="match status" value="1"/>
</dbReference>
<feature type="transmembrane region" description="Helical" evidence="7">
    <location>
        <begin position="321"/>
        <end position="344"/>
    </location>
</feature>
<feature type="transmembrane region" description="Helical" evidence="7">
    <location>
        <begin position="283"/>
        <end position="301"/>
    </location>
</feature>
<reference evidence="9" key="1">
    <citation type="submission" date="2016-05" db="EMBL/GenBank/DDBJ databases">
        <title>Paenibacillus oryzae. sp. nov., isolated from the rice root.</title>
        <authorList>
            <person name="Zhang J."/>
            <person name="Zhang X."/>
        </authorList>
    </citation>
    <scope>NUCLEOTIDE SEQUENCE [LARGE SCALE GENOMIC DNA]</scope>
    <source>
        <strain evidence="9">KCTC13222</strain>
    </source>
</reference>
<dbReference type="STRING" id="512399.A8709_12015"/>
<dbReference type="Proteomes" id="UP000093309">
    <property type="component" value="Unassembled WGS sequence"/>
</dbReference>
<comment type="subcellular location">
    <subcellularLocation>
        <location evidence="1">Membrane</location>
        <topology evidence="1">Multi-pass membrane protein</topology>
    </subcellularLocation>
</comment>
<dbReference type="OrthoDB" id="5597247at2"/>
<dbReference type="RefSeq" id="WP_065859460.1">
    <property type="nucleotide sequence ID" value="NZ_LYPC01000032.1"/>
</dbReference>
<evidence type="ECO:0000256" key="7">
    <source>
        <dbReference type="SAM" id="Phobius"/>
    </source>
</evidence>
<dbReference type="PANTHER" id="PTHR42810">
    <property type="entry name" value="PURINE PERMEASE C1399.01C-RELATED"/>
    <property type="match status" value="1"/>
</dbReference>
<feature type="transmembrane region" description="Helical" evidence="7">
    <location>
        <begin position="188"/>
        <end position="208"/>
    </location>
</feature>
<name>A0A1C0ZR31_9BACL</name>
<keyword evidence="4 7" id="KW-0812">Transmembrane</keyword>
<feature type="transmembrane region" description="Helical" evidence="7">
    <location>
        <begin position="378"/>
        <end position="399"/>
    </location>
</feature>
<evidence type="ECO:0000256" key="4">
    <source>
        <dbReference type="ARBA" id="ARBA00022692"/>
    </source>
</evidence>
<feature type="transmembrane region" description="Helical" evidence="7">
    <location>
        <begin position="162"/>
        <end position="182"/>
    </location>
</feature>
<dbReference type="PANTHER" id="PTHR42810:SF1">
    <property type="entry name" value="PURINE PERMEASE YWDJ-RELATED"/>
    <property type="match status" value="1"/>
</dbReference>
<feature type="transmembrane region" description="Helical" evidence="7">
    <location>
        <begin position="405"/>
        <end position="424"/>
    </location>
</feature>
<feature type="transmembrane region" description="Helical" evidence="7">
    <location>
        <begin position="129"/>
        <end position="150"/>
    </location>
</feature>
<evidence type="ECO:0000256" key="3">
    <source>
        <dbReference type="ARBA" id="ARBA00022448"/>
    </source>
</evidence>
<dbReference type="InterPro" id="IPR006043">
    <property type="entry name" value="NCS2"/>
</dbReference>
<feature type="transmembrane region" description="Helical" evidence="7">
    <location>
        <begin position="73"/>
        <end position="89"/>
    </location>
</feature>
<dbReference type="GO" id="GO:0042907">
    <property type="term" value="F:xanthine transmembrane transporter activity"/>
    <property type="evidence" value="ECO:0007669"/>
    <property type="project" value="TreeGrafter"/>
</dbReference>
<feature type="transmembrane region" description="Helical" evidence="7">
    <location>
        <begin position="240"/>
        <end position="262"/>
    </location>
</feature>
<gene>
    <name evidence="8" type="ORF">A8709_12015</name>
</gene>
<dbReference type="GO" id="GO:0005886">
    <property type="term" value="C:plasma membrane"/>
    <property type="evidence" value="ECO:0007669"/>
    <property type="project" value="TreeGrafter"/>
</dbReference>
<keyword evidence="3" id="KW-0813">Transport</keyword>
<dbReference type="NCBIfam" id="NF037981">
    <property type="entry name" value="NCS2_1"/>
    <property type="match status" value="1"/>
</dbReference>
<keyword evidence="9" id="KW-1185">Reference proteome</keyword>
<comment type="similarity">
    <text evidence="2">Belongs to the nucleobase:cation symporter-2 (NCS2) (TC 2.A.40) family.</text>
</comment>
<proteinExistence type="inferred from homology"/>
<evidence type="ECO:0000313" key="8">
    <source>
        <dbReference type="EMBL" id="OCT10519.1"/>
    </source>
</evidence>
<feature type="transmembrane region" description="Helical" evidence="7">
    <location>
        <begin position="49"/>
        <end position="67"/>
    </location>
</feature>
<evidence type="ECO:0000256" key="6">
    <source>
        <dbReference type="ARBA" id="ARBA00023136"/>
    </source>
</evidence>
<evidence type="ECO:0000313" key="9">
    <source>
        <dbReference type="Proteomes" id="UP000093309"/>
    </source>
</evidence>
<evidence type="ECO:0000256" key="2">
    <source>
        <dbReference type="ARBA" id="ARBA00008821"/>
    </source>
</evidence>
<sequence length="437" mass="46702">MRYLFNINKSLSVLQWFIFMIASAVALPIVIGSVFHLPQHEVASLMQRTFFVVGVSSLLQALLGHRFPIVDGPAGSWVSVFIMMAGMAAQQGQDAREALQLLQGGLLVAGVLLFILGLTGLFYKLLTLFTPLVTNTFLFILSMQLSGVFLKGMLGLGGAGPVNYGSAVIAFLIFSFVTVLTIKGKGWMRNYAVLLGIIIGWSAHALVVSDRVPQSFMAGSSSWVIFPKIFAWGLPHLNPGMAVTAVLFTLILVSNLIAAISAAQQVVPGRENSNRMIYNRSSMIGGLSHGLTALFSAIGVVPLPVTTSFIRMTGQTQRKPFLLACLVLTAISLMPGIVNFLSLLPTSIASAISLATFVQMTGNSFRSLSRVTESQRDLTILGIGLVIGVGFTLVASSSSQGLPVAMQYVLGNGLLFATLLVMVLEQLWRSKPCSAVA</sequence>